<dbReference type="AlphaFoldDB" id="A0A8X6V1P5"/>
<comment type="caution">
    <text evidence="1">The sequence shown here is derived from an EMBL/GenBank/DDBJ whole genome shotgun (WGS) entry which is preliminary data.</text>
</comment>
<protein>
    <submittedName>
        <fullName evidence="1">Uncharacterized protein</fullName>
    </submittedName>
</protein>
<evidence type="ECO:0000313" key="1">
    <source>
        <dbReference type="EMBL" id="GFX91937.1"/>
    </source>
</evidence>
<keyword evidence="2" id="KW-1185">Reference proteome</keyword>
<proteinExistence type="predicted"/>
<dbReference type="EMBL" id="BMAU01021137">
    <property type="protein sequence ID" value="GFX91937.1"/>
    <property type="molecule type" value="Genomic_DNA"/>
</dbReference>
<dbReference type="Proteomes" id="UP000887159">
    <property type="component" value="Unassembled WGS sequence"/>
</dbReference>
<accession>A0A8X6V1P5</accession>
<sequence length="85" mass="9670">MIVEGSRTSAAVGMSTVKEPEEELEQVDFLPRYAQIVLQHNGKPAHKSPPVKKFIKQFLFSHIIPFSLCTKSRKNCVVKPFYSLH</sequence>
<name>A0A8X6V1P5_TRICX</name>
<gene>
    <name evidence="1" type="ORF">TNCV_3577671</name>
</gene>
<evidence type="ECO:0000313" key="2">
    <source>
        <dbReference type="Proteomes" id="UP000887159"/>
    </source>
</evidence>
<organism evidence="1 2">
    <name type="scientific">Trichonephila clavipes</name>
    <name type="common">Golden silk orbweaver</name>
    <name type="synonym">Nephila clavipes</name>
    <dbReference type="NCBI Taxonomy" id="2585209"/>
    <lineage>
        <taxon>Eukaryota</taxon>
        <taxon>Metazoa</taxon>
        <taxon>Ecdysozoa</taxon>
        <taxon>Arthropoda</taxon>
        <taxon>Chelicerata</taxon>
        <taxon>Arachnida</taxon>
        <taxon>Araneae</taxon>
        <taxon>Araneomorphae</taxon>
        <taxon>Entelegynae</taxon>
        <taxon>Araneoidea</taxon>
        <taxon>Nephilidae</taxon>
        <taxon>Trichonephila</taxon>
    </lineage>
</organism>
<reference evidence="1" key="1">
    <citation type="submission" date="2020-08" db="EMBL/GenBank/DDBJ databases">
        <title>Multicomponent nature underlies the extraordinary mechanical properties of spider dragline silk.</title>
        <authorList>
            <person name="Kono N."/>
            <person name="Nakamura H."/>
            <person name="Mori M."/>
            <person name="Yoshida Y."/>
            <person name="Ohtoshi R."/>
            <person name="Malay A.D."/>
            <person name="Moran D.A.P."/>
            <person name="Tomita M."/>
            <person name="Numata K."/>
            <person name="Arakawa K."/>
        </authorList>
    </citation>
    <scope>NUCLEOTIDE SEQUENCE</scope>
</reference>